<protein>
    <submittedName>
        <fullName evidence="6">ABC transporter substrate-binding protein</fullName>
    </submittedName>
</protein>
<dbReference type="AlphaFoldDB" id="A0A937D639"/>
<gene>
    <name evidence="6" type="ORF">JI739_23640</name>
</gene>
<feature type="domain" description="Solute-binding protein family 3/N-terminal" evidence="5">
    <location>
        <begin position="28"/>
        <end position="265"/>
    </location>
</feature>
<feature type="chain" id="PRO_5037186255" evidence="4">
    <location>
        <begin position="25"/>
        <end position="306"/>
    </location>
</feature>
<comment type="similarity">
    <text evidence="2">Belongs to the bacterial solute-binding protein SsuA/TauA family.</text>
</comment>
<evidence type="ECO:0000313" key="6">
    <source>
        <dbReference type="EMBL" id="MBL0423350.1"/>
    </source>
</evidence>
<keyword evidence="3 4" id="KW-0732">Signal</keyword>
<dbReference type="EMBL" id="JAEQNA010000014">
    <property type="protein sequence ID" value="MBL0423350.1"/>
    <property type="molecule type" value="Genomic_DNA"/>
</dbReference>
<dbReference type="PANTHER" id="PTHR30024:SF47">
    <property type="entry name" value="TAURINE-BINDING PERIPLASMIC PROTEIN"/>
    <property type="match status" value="1"/>
</dbReference>
<dbReference type="SUPFAM" id="SSF53850">
    <property type="entry name" value="Periplasmic binding protein-like II"/>
    <property type="match status" value="1"/>
</dbReference>
<accession>A0A937D639</accession>
<dbReference type="Proteomes" id="UP000613011">
    <property type="component" value="Unassembled WGS sequence"/>
</dbReference>
<evidence type="ECO:0000313" key="7">
    <source>
        <dbReference type="Proteomes" id="UP000613011"/>
    </source>
</evidence>
<reference evidence="6" key="1">
    <citation type="submission" date="2021-01" db="EMBL/GenBank/DDBJ databases">
        <title>Ramlibacter sp. strain AW1 16S ribosomal RNA gene Genome sequencing and assembly.</title>
        <authorList>
            <person name="Kang M."/>
        </authorList>
    </citation>
    <scope>NUCLEOTIDE SEQUENCE</scope>
    <source>
        <strain evidence="6">AW1</strain>
    </source>
</reference>
<evidence type="ECO:0000256" key="3">
    <source>
        <dbReference type="ARBA" id="ARBA00022729"/>
    </source>
</evidence>
<sequence length="306" mass="32607">MIGRQIARLLGMATLGLASLGASAQATKVNVGYVPAGDWVPALVAKDKGIFDKHGLDVTLTKVAIISNIPAALMSGSLQIGVSTPTVLIDTADSGLDMAAIAGGTRFVKDPAIFSVVVRNGLTVKSAKDLEGKRVGVPGMRSIADVLLRKWLLDQGVQPSKVNLVEASFPQMKDLLKGGTVDAVAVLEPFRSRIVSDQTGYRLADYVAEVNPDLLGGIWVARQQWLNANPKAAQAFRASLTEAIEFMRKNPDEAKAIEAKHLGFTTPVALPYSVSLNPADFEVYGRIGREVGYLQKPVDGSRLMAK</sequence>
<dbReference type="Pfam" id="PF13379">
    <property type="entry name" value="NMT1_2"/>
    <property type="match status" value="1"/>
</dbReference>
<comment type="caution">
    <text evidence="6">The sequence shown here is derived from an EMBL/GenBank/DDBJ whole genome shotgun (WGS) entry which is preliminary data.</text>
</comment>
<proteinExistence type="inferred from homology"/>
<dbReference type="GO" id="GO:0042597">
    <property type="term" value="C:periplasmic space"/>
    <property type="evidence" value="ECO:0007669"/>
    <property type="project" value="UniProtKB-SubCell"/>
</dbReference>
<evidence type="ECO:0000256" key="4">
    <source>
        <dbReference type="SAM" id="SignalP"/>
    </source>
</evidence>
<evidence type="ECO:0000256" key="2">
    <source>
        <dbReference type="ARBA" id="ARBA00010742"/>
    </source>
</evidence>
<feature type="signal peptide" evidence="4">
    <location>
        <begin position="1"/>
        <end position="24"/>
    </location>
</feature>
<evidence type="ECO:0000256" key="1">
    <source>
        <dbReference type="ARBA" id="ARBA00004418"/>
    </source>
</evidence>
<evidence type="ECO:0000259" key="5">
    <source>
        <dbReference type="SMART" id="SM00062"/>
    </source>
</evidence>
<organism evidence="6 7">
    <name type="scientific">Ramlibacter aurantiacus</name>
    <dbReference type="NCBI Taxonomy" id="2801330"/>
    <lineage>
        <taxon>Bacteria</taxon>
        <taxon>Pseudomonadati</taxon>
        <taxon>Pseudomonadota</taxon>
        <taxon>Betaproteobacteria</taxon>
        <taxon>Burkholderiales</taxon>
        <taxon>Comamonadaceae</taxon>
        <taxon>Ramlibacter</taxon>
    </lineage>
</organism>
<dbReference type="SMART" id="SM00062">
    <property type="entry name" value="PBPb"/>
    <property type="match status" value="1"/>
</dbReference>
<keyword evidence="7" id="KW-1185">Reference proteome</keyword>
<dbReference type="Gene3D" id="3.40.190.10">
    <property type="entry name" value="Periplasmic binding protein-like II"/>
    <property type="match status" value="2"/>
</dbReference>
<name>A0A937D639_9BURK</name>
<dbReference type="RefSeq" id="WP_201686489.1">
    <property type="nucleotide sequence ID" value="NZ_JAEQNA010000014.1"/>
</dbReference>
<comment type="subcellular location">
    <subcellularLocation>
        <location evidence="1">Periplasm</location>
    </subcellularLocation>
</comment>
<dbReference type="InterPro" id="IPR001638">
    <property type="entry name" value="Solute-binding_3/MltF_N"/>
</dbReference>
<dbReference type="PANTHER" id="PTHR30024">
    <property type="entry name" value="ALIPHATIC SULFONATES-BINDING PROTEIN-RELATED"/>
    <property type="match status" value="1"/>
</dbReference>